<evidence type="ECO:0000313" key="2">
    <source>
        <dbReference type="EMBL" id="CAF4461887.1"/>
    </source>
</evidence>
<dbReference type="Gene3D" id="3.90.25.10">
    <property type="entry name" value="UDP-galactose 4-epimerase, domain 1"/>
    <property type="match status" value="1"/>
</dbReference>
<dbReference type="PANTHER" id="PTHR47129:SF1">
    <property type="entry name" value="NMRA-LIKE DOMAIN-CONTAINING PROTEIN"/>
    <property type="match status" value="1"/>
</dbReference>
<accession>A0A816A1S4</accession>
<dbReference type="EMBL" id="CAJNOQ010033474">
    <property type="protein sequence ID" value="CAF1590202.1"/>
    <property type="molecule type" value="Genomic_DNA"/>
</dbReference>
<dbReference type="Gene3D" id="3.40.50.720">
    <property type="entry name" value="NAD(P)-binding Rossmann-like Domain"/>
    <property type="match status" value="1"/>
</dbReference>
<dbReference type="OrthoDB" id="10254221at2759"/>
<dbReference type="EMBL" id="CAJOBC010099623">
    <property type="protein sequence ID" value="CAF4461887.1"/>
    <property type="molecule type" value="Genomic_DNA"/>
</dbReference>
<keyword evidence="3" id="KW-1185">Reference proteome</keyword>
<gene>
    <name evidence="1" type="ORF">GPM918_LOCUS41700</name>
    <name evidence="2" type="ORF">SRO942_LOCUS42803</name>
</gene>
<evidence type="ECO:0008006" key="4">
    <source>
        <dbReference type="Google" id="ProtNLM"/>
    </source>
</evidence>
<dbReference type="InterPro" id="IPR036291">
    <property type="entry name" value="NAD(P)-bd_dom_sf"/>
</dbReference>
<dbReference type="AlphaFoldDB" id="A0A816A1S4"/>
<dbReference type="Proteomes" id="UP000681722">
    <property type="component" value="Unassembled WGS sequence"/>
</dbReference>
<dbReference type="InterPro" id="IPR052718">
    <property type="entry name" value="NmrA-type_oxidoreductase"/>
</dbReference>
<evidence type="ECO:0000313" key="3">
    <source>
        <dbReference type="Proteomes" id="UP000663829"/>
    </source>
</evidence>
<sequence>MIGTRDIADCAVVVLSESVEKHDRNVYELGGEALSHEERAAVFGRVLGKPITCEQQSFEAFYKALTDHGMSHSIVHNFAMGASKDICDTTTPQISILIGRPLHTLEEWLKDNVKAFQ</sequence>
<comment type="caution">
    <text evidence="1">The sequence shown here is derived from an EMBL/GenBank/DDBJ whole genome shotgun (WGS) entry which is preliminary data.</text>
</comment>
<dbReference type="SUPFAM" id="SSF51735">
    <property type="entry name" value="NAD(P)-binding Rossmann-fold domains"/>
    <property type="match status" value="1"/>
</dbReference>
<dbReference type="Proteomes" id="UP000663829">
    <property type="component" value="Unassembled WGS sequence"/>
</dbReference>
<protein>
    <recommendedName>
        <fullName evidence="4">NmrA-like domain-containing protein</fullName>
    </recommendedName>
</protein>
<dbReference type="PANTHER" id="PTHR47129">
    <property type="entry name" value="QUINONE OXIDOREDUCTASE 2"/>
    <property type="match status" value="1"/>
</dbReference>
<name>A0A816A1S4_9BILA</name>
<organism evidence="1 3">
    <name type="scientific">Didymodactylos carnosus</name>
    <dbReference type="NCBI Taxonomy" id="1234261"/>
    <lineage>
        <taxon>Eukaryota</taxon>
        <taxon>Metazoa</taxon>
        <taxon>Spiralia</taxon>
        <taxon>Gnathifera</taxon>
        <taxon>Rotifera</taxon>
        <taxon>Eurotatoria</taxon>
        <taxon>Bdelloidea</taxon>
        <taxon>Philodinida</taxon>
        <taxon>Philodinidae</taxon>
        <taxon>Didymodactylos</taxon>
    </lineage>
</organism>
<reference evidence="1" key="1">
    <citation type="submission" date="2021-02" db="EMBL/GenBank/DDBJ databases">
        <authorList>
            <person name="Nowell W R."/>
        </authorList>
    </citation>
    <scope>NUCLEOTIDE SEQUENCE</scope>
</reference>
<evidence type="ECO:0000313" key="1">
    <source>
        <dbReference type="EMBL" id="CAF1590202.1"/>
    </source>
</evidence>
<proteinExistence type="predicted"/>